<sequence length="320" mass="34377">MAGVWLSYMKSQLCFTPPYPTQSFTGQTIIVTGSNTGMGLEAARHFARLGAARLILAVRSQAKGDAAKKSIEETTSCGPGVVQVWLVDQASYASVAAFGERVNKELDRLDVVVGNAGILPYDTSRAEEDEATITVNVVNSLHHGILMLPKLRETAVRLGKPGVLTFTGSWMHGLCHANPHLAAPFFHIHRYPLSKVVQMLAIRALAEAVTASKKPGEVTVSVLNPGGVRTDITRDATGFDRFVVVSSWYMLWTAEVGGRTLVHAAASSGKEAHGQYLSNCAVAAPNKYVTSTNGIAAQRRIWKDLVAKLERLNPAVANAI</sequence>
<keyword evidence="1" id="KW-0560">Oxidoreductase</keyword>
<dbReference type="PANTHER" id="PTHR43157">
    <property type="entry name" value="PHOSPHATIDYLINOSITOL-GLYCAN BIOSYNTHESIS CLASS F PROTEIN-RELATED"/>
    <property type="match status" value="1"/>
</dbReference>
<dbReference type="EMBL" id="JAGTJQ010000011">
    <property type="protein sequence ID" value="KAH7018052.1"/>
    <property type="molecule type" value="Genomic_DNA"/>
</dbReference>
<dbReference type="Proteomes" id="UP000756346">
    <property type="component" value="Unassembled WGS sequence"/>
</dbReference>
<proteinExistence type="predicted"/>
<dbReference type="RefSeq" id="XP_046006319.1">
    <property type="nucleotide sequence ID" value="XM_046151923.1"/>
</dbReference>
<keyword evidence="3" id="KW-1185">Reference proteome</keyword>
<dbReference type="Pfam" id="PF00106">
    <property type="entry name" value="adh_short"/>
    <property type="match status" value="1"/>
</dbReference>
<dbReference type="AlphaFoldDB" id="A0A9P8XTY2"/>
<evidence type="ECO:0000313" key="3">
    <source>
        <dbReference type="Proteomes" id="UP000756346"/>
    </source>
</evidence>
<protein>
    <submittedName>
        <fullName evidence="2">Short-chain dehydrogenase/reductase family protein</fullName>
    </submittedName>
</protein>
<dbReference type="PRINTS" id="PR00081">
    <property type="entry name" value="GDHRDH"/>
</dbReference>
<dbReference type="InterPro" id="IPR036291">
    <property type="entry name" value="NAD(P)-bd_dom_sf"/>
</dbReference>
<dbReference type="Gene3D" id="3.40.50.720">
    <property type="entry name" value="NAD(P)-binding Rossmann-like Domain"/>
    <property type="match status" value="1"/>
</dbReference>
<reference evidence="2" key="1">
    <citation type="journal article" date="2021" name="Nat. Commun.">
        <title>Genetic determinants of endophytism in the Arabidopsis root mycobiome.</title>
        <authorList>
            <person name="Mesny F."/>
            <person name="Miyauchi S."/>
            <person name="Thiergart T."/>
            <person name="Pickel B."/>
            <person name="Atanasova L."/>
            <person name="Karlsson M."/>
            <person name="Huettel B."/>
            <person name="Barry K.W."/>
            <person name="Haridas S."/>
            <person name="Chen C."/>
            <person name="Bauer D."/>
            <person name="Andreopoulos W."/>
            <person name="Pangilinan J."/>
            <person name="LaButti K."/>
            <person name="Riley R."/>
            <person name="Lipzen A."/>
            <person name="Clum A."/>
            <person name="Drula E."/>
            <person name="Henrissat B."/>
            <person name="Kohler A."/>
            <person name="Grigoriev I.V."/>
            <person name="Martin F.M."/>
            <person name="Hacquard S."/>
        </authorList>
    </citation>
    <scope>NUCLEOTIDE SEQUENCE</scope>
    <source>
        <strain evidence="2">MPI-CAGE-CH-0230</strain>
    </source>
</reference>
<name>A0A9P8XTY2_9PEZI</name>
<dbReference type="GeneID" id="70181469"/>
<dbReference type="SUPFAM" id="SSF51735">
    <property type="entry name" value="NAD(P)-binding Rossmann-fold domains"/>
    <property type="match status" value="1"/>
</dbReference>
<dbReference type="OrthoDB" id="542013at2759"/>
<comment type="caution">
    <text evidence="2">The sequence shown here is derived from an EMBL/GenBank/DDBJ whole genome shotgun (WGS) entry which is preliminary data.</text>
</comment>
<gene>
    <name evidence="2" type="ORF">B0I36DRAFT_297516</name>
</gene>
<dbReference type="GO" id="GO:0016491">
    <property type="term" value="F:oxidoreductase activity"/>
    <property type="evidence" value="ECO:0007669"/>
    <property type="project" value="UniProtKB-KW"/>
</dbReference>
<accession>A0A9P8XTY2</accession>
<organism evidence="2 3">
    <name type="scientific">Microdochium trichocladiopsis</name>
    <dbReference type="NCBI Taxonomy" id="1682393"/>
    <lineage>
        <taxon>Eukaryota</taxon>
        <taxon>Fungi</taxon>
        <taxon>Dikarya</taxon>
        <taxon>Ascomycota</taxon>
        <taxon>Pezizomycotina</taxon>
        <taxon>Sordariomycetes</taxon>
        <taxon>Xylariomycetidae</taxon>
        <taxon>Xylariales</taxon>
        <taxon>Microdochiaceae</taxon>
        <taxon>Microdochium</taxon>
    </lineage>
</organism>
<evidence type="ECO:0000313" key="2">
    <source>
        <dbReference type="EMBL" id="KAH7018052.1"/>
    </source>
</evidence>
<dbReference type="InterPro" id="IPR002347">
    <property type="entry name" value="SDR_fam"/>
</dbReference>
<evidence type="ECO:0000256" key="1">
    <source>
        <dbReference type="ARBA" id="ARBA00023002"/>
    </source>
</evidence>
<dbReference type="PANTHER" id="PTHR43157:SF31">
    <property type="entry name" value="PHOSPHATIDYLINOSITOL-GLYCAN BIOSYNTHESIS CLASS F PROTEIN"/>
    <property type="match status" value="1"/>
</dbReference>